<feature type="transmembrane region" description="Helical" evidence="8">
    <location>
        <begin position="64"/>
        <end position="87"/>
    </location>
</feature>
<evidence type="ECO:0000259" key="9">
    <source>
        <dbReference type="PROSITE" id="PS50006"/>
    </source>
</evidence>
<feature type="compositionally biased region" description="Low complexity" evidence="7">
    <location>
        <begin position="321"/>
        <end position="336"/>
    </location>
</feature>
<evidence type="ECO:0000313" key="10">
    <source>
        <dbReference type="EMBL" id="MBW9095653.1"/>
    </source>
</evidence>
<proteinExistence type="predicted"/>
<accession>A0ABS7HSL6</accession>
<feature type="domain" description="FHA" evidence="9">
    <location>
        <begin position="358"/>
        <end position="412"/>
    </location>
</feature>
<evidence type="ECO:0000256" key="8">
    <source>
        <dbReference type="SAM" id="Phobius"/>
    </source>
</evidence>
<dbReference type="Gene3D" id="2.60.200.20">
    <property type="match status" value="1"/>
</dbReference>
<dbReference type="PROSITE" id="PS50006">
    <property type="entry name" value="FHA_DOMAIN"/>
    <property type="match status" value="1"/>
</dbReference>
<dbReference type="InterPro" id="IPR000253">
    <property type="entry name" value="FHA_dom"/>
</dbReference>
<evidence type="ECO:0000256" key="7">
    <source>
        <dbReference type="SAM" id="MobiDB-lite"/>
    </source>
</evidence>
<keyword evidence="6 8" id="KW-0472">Membrane</keyword>
<feature type="non-terminal residue" evidence="10">
    <location>
        <position position="1"/>
    </location>
</feature>
<feature type="compositionally biased region" description="Low complexity" evidence="7">
    <location>
        <begin position="264"/>
        <end position="285"/>
    </location>
</feature>
<dbReference type="PANTHER" id="PTHR36115">
    <property type="entry name" value="PROLINE-RICH ANTIGEN HOMOLOG-RELATED"/>
    <property type="match status" value="1"/>
</dbReference>
<comment type="caution">
    <text evidence="10">The sequence shown here is derived from an EMBL/GenBank/DDBJ whole genome shotgun (WGS) entry which is preliminary data.</text>
</comment>
<keyword evidence="2" id="KW-1003">Cell membrane</keyword>
<reference evidence="10 11" key="1">
    <citation type="journal article" date="2021" name="MBio">
        <title>Poor Competitiveness of Bradyrhizobium in Pigeon Pea Root Colonization in Indian Soils.</title>
        <authorList>
            <person name="Chalasani D."/>
            <person name="Basu A."/>
            <person name="Pullabhotla S.V.S.R.N."/>
            <person name="Jorrin B."/>
            <person name="Neal A.L."/>
            <person name="Poole P.S."/>
            <person name="Podile A.R."/>
            <person name="Tkacz A."/>
        </authorList>
    </citation>
    <scope>NUCLEOTIDE SEQUENCE [LARGE SCALE GENOMIC DNA]</scope>
    <source>
        <strain evidence="10 11">HU14</strain>
    </source>
</reference>
<protein>
    <submittedName>
        <fullName evidence="10">RDD family protein</fullName>
    </submittedName>
</protein>
<sequence length="452" mass="45519">PASARPASPPASGSAPEDAEALGMVPAGPGIRSLAFTIDAGIWLVLASPAVVGAVMLAMGDTSFVVPLLLIVGAVLPLLFGLLQLVLHGRRGVTAGKASMRLRSIAVDDWGRPGFWHVTLRALVLWASGIVPIVGPALMFASGLWDPQRRGRSILDRVGGCWVIDARAGLDPFDAKALRHARRAAAGRPEQSENLPSMASDADAAVALRIPGVRSRAGVVGPGSTGAQWEAVSDGIDASVIAAVPGGAATAHAATGLVTGAPGVTPASPAAPAGRSGESPRTPGAPAAPAPTPRPTESPGSAAPAAVSGESPRTPAPAPASAPAATPANPGTGPVGSRRAQAMIRFDDGSIVRVPTRGLIGRDPEPAAGEQVEALVRLDDPQRLMSKTHAAFGQDAEGLWVADRGSRNGTQLVSPGGDVVDVPSDQAARVPLGWSVQVGGRSFELVARGADS</sequence>
<dbReference type="SUPFAM" id="SSF49879">
    <property type="entry name" value="SMAD/FHA domain"/>
    <property type="match status" value="1"/>
</dbReference>
<evidence type="ECO:0000256" key="6">
    <source>
        <dbReference type="ARBA" id="ARBA00023136"/>
    </source>
</evidence>
<dbReference type="RefSeq" id="WP_220302334.1">
    <property type="nucleotide sequence ID" value="NZ_JAEUAW010000022.1"/>
</dbReference>
<feature type="compositionally biased region" description="Pro residues" evidence="7">
    <location>
        <begin position="286"/>
        <end position="296"/>
    </location>
</feature>
<evidence type="ECO:0000256" key="2">
    <source>
        <dbReference type="ARBA" id="ARBA00022475"/>
    </source>
</evidence>
<feature type="transmembrane region" description="Helical" evidence="8">
    <location>
        <begin position="34"/>
        <end position="58"/>
    </location>
</feature>
<evidence type="ECO:0000313" key="11">
    <source>
        <dbReference type="Proteomes" id="UP001196843"/>
    </source>
</evidence>
<comment type="subcellular location">
    <subcellularLocation>
        <location evidence="1">Cell membrane</location>
        <topology evidence="1">Multi-pass membrane protein</topology>
    </subcellularLocation>
</comment>
<feature type="region of interest" description="Disordered" evidence="7">
    <location>
        <begin position="264"/>
        <end position="337"/>
    </location>
</feature>
<keyword evidence="11" id="KW-1185">Reference proteome</keyword>
<dbReference type="InterPro" id="IPR008984">
    <property type="entry name" value="SMAD_FHA_dom_sf"/>
</dbReference>
<evidence type="ECO:0000256" key="4">
    <source>
        <dbReference type="ARBA" id="ARBA00022692"/>
    </source>
</evidence>
<dbReference type="Proteomes" id="UP001196843">
    <property type="component" value="Unassembled WGS sequence"/>
</dbReference>
<evidence type="ECO:0000256" key="3">
    <source>
        <dbReference type="ARBA" id="ARBA00022553"/>
    </source>
</evidence>
<gene>
    <name evidence="10" type="ORF">JNB62_18390</name>
</gene>
<dbReference type="CDD" id="cd00060">
    <property type="entry name" value="FHA"/>
    <property type="match status" value="1"/>
</dbReference>
<dbReference type="InterPro" id="IPR010432">
    <property type="entry name" value="RDD"/>
</dbReference>
<keyword evidence="4 8" id="KW-0812">Transmembrane</keyword>
<evidence type="ECO:0000256" key="1">
    <source>
        <dbReference type="ARBA" id="ARBA00004651"/>
    </source>
</evidence>
<name>A0ABS7HSL6_9MICO</name>
<feature type="compositionally biased region" description="Low complexity" evidence="7">
    <location>
        <begin position="297"/>
        <end position="312"/>
    </location>
</feature>
<dbReference type="InterPro" id="IPR051791">
    <property type="entry name" value="Pra-immunoreactive"/>
</dbReference>
<dbReference type="Pfam" id="PF06271">
    <property type="entry name" value="RDD"/>
    <property type="match status" value="1"/>
</dbReference>
<feature type="transmembrane region" description="Helical" evidence="8">
    <location>
        <begin position="122"/>
        <end position="145"/>
    </location>
</feature>
<keyword evidence="5 8" id="KW-1133">Transmembrane helix</keyword>
<organism evidence="10 11">
    <name type="scientific">Microbacterium jejuense</name>
    <dbReference type="NCBI Taxonomy" id="1263637"/>
    <lineage>
        <taxon>Bacteria</taxon>
        <taxon>Bacillati</taxon>
        <taxon>Actinomycetota</taxon>
        <taxon>Actinomycetes</taxon>
        <taxon>Micrococcales</taxon>
        <taxon>Microbacteriaceae</taxon>
        <taxon>Microbacterium</taxon>
    </lineage>
</organism>
<keyword evidence="3" id="KW-0597">Phosphoprotein</keyword>
<evidence type="ECO:0000256" key="5">
    <source>
        <dbReference type="ARBA" id="ARBA00022989"/>
    </source>
</evidence>
<dbReference type="EMBL" id="JAEUAW010000022">
    <property type="protein sequence ID" value="MBW9095653.1"/>
    <property type="molecule type" value="Genomic_DNA"/>
</dbReference>